<dbReference type="EMBL" id="JBITMB010000002">
    <property type="protein sequence ID" value="MFI7439691.1"/>
    <property type="molecule type" value="Genomic_DNA"/>
</dbReference>
<protein>
    <recommendedName>
        <fullName evidence="4">IS256 family transposase</fullName>
    </recommendedName>
</protein>
<evidence type="ECO:0000256" key="1">
    <source>
        <dbReference type="SAM" id="MobiDB-lite"/>
    </source>
</evidence>
<evidence type="ECO:0008006" key="4">
    <source>
        <dbReference type="Google" id="ProtNLM"/>
    </source>
</evidence>
<evidence type="ECO:0000313" key="2">
    <source>
        <dbReference type="EMBL" id="MFI7439691.1"/>
    </source>
</evidence>
<comment type="caution">
    <text evidence="2">The sequence shown here is derived from an EMBL/GenBank/DDBJ whole genome shotgun (WGS) entry which is preliminary data.</text>
</comment>
<name>A0ABW8A0Y8_9ACTN</name>
<reference evidence="2 3" key="1">
    <citation type="submission" date="2024-10" db="EMBL/GenBank/DDBJ databases">
        <title>The Natural Products Discovery Center: Release of the First 8490 Sequenced Strains for Exploring Actinobacteria Biosynthetic Diversity.</title>
        <authorList>
            <person name="Kalkreuter E."/>
            <person name="Kautsar S.A."/>
            <person name="Yang D."/>
            <person name="Bader C.D."/>
            <person name="Teijaro C.N."/>
            <person name="Fluegel L."/>
            <person name="Davis C.M."/>
            <person name="Simpson J.R."/>
            <person name="Lauterbach L."/>
            <person name="Steele A.D."/>
            <person name="Gui C."/>
            <person name="Meng S."/>
            <person name="Li G."/>
            <person name="Viehrig K."/>
            <person name="Ye F."/>
            <person name="Su P."/>
            <person name="Kiefer A.F."/>
            <person name="Nichols A."/>
            <person name="Cepeda A.J."/>
            <person name="Yan W."/>
            <person name="Fan B."/>
            <person name="Jiang Y."/>
            <person name="Adhikari A."/>
            <person name="Zheng C.-J."/>
            <person name="Schuster L."/>
            <person name="Cowan T.M."/>
            <person name="Smanski M.J."/>
            <person name="Chevrette M.G."/>
            <person name="De Carvalho L.P.S."/>
            <person name="Shen B."/>
        </authorList>
    </citation>
    <scope>NUCLEOTIDE SEQUENCE [LARGE SCALE GENOMIC DNA]</scope>
    <source>
        <strain evidence="2 3">NPDC049503</strain>
    </source>
</reference>
<feature type="compositionally biased region" description="Low complexity" evidence="1">
    <location>
        <begin position="38"/>
        <end position="52"/>
    </location>
</feature>
<accession>A0ABW8A0Y8</accession>
<dbReference type="RefSeq" id="WP_397019352.1">
    <property type="nucleotide sequence ID" value="NZ_JBITMB010000002.1"/>
</dbReference>
<dbReference type="Proteomes" id="UP001612928">
    <property type="component" value="Unassembled WGS sequence"/>
</dbReference>
<proteinExistence type="predicted"/>
<gene>
    <name evidence="2" type="ORF">ACIBP5_06990</name>
</gene>
<evidence type="ECO:0000313" key="3">
    <source>
        <dbReference type="Proteomes" id="UP001612928"/>
    </source>
</evidence>
<sequence>MTETPAEPAVSEEAVRAFLSSPAGAEMLEEILMSMMAKQAAAPPAADPTTEAKTPRRSLAKSTDTEALFQAPEVGEAA</sequence>
<keyword evidence="3" id="KW-1185">Reference proteome</keyword>
<feature type="region of interest" description="Disordered" evidence="1">
    <location>
        <begin position="38"/>
        <end position="78"/>
    </location>
</feature>
<organism evidence="2 3">
    <name type="scientific">Nonomuraea indica</name>
    <dbReference type="NCBI Taxonomy" id="1581193"/>
    <lineage>
        <taxon>Bacteria</taxon>
        <taxon>Bacillati</taxon>
        <taxon>Actinomycetota</taxon>
        <taxon>Actinomycetes</taxon>
        <taxon>Streptosporangiales</taxon>
        <taxon>Streptosporangiaceae</taxon>
        <taxon>Nonomuraea</taxon>
    </lineage>
</organism>